<dbReference type="Pfam" id="PF07833">
    <property type="entry name" value="Cu_amine_oxidN1"/>
    <property type="match status" value="1"/>
</dbReference>
<dbReference type="GO" id="GO:0008234">
    <property type="term" value="F:cysteine-type peptidase activity"/>
    <property type="evidence" value="ECO:0007669"/>
    <property type="project" value="InterPro"/>
</dbReference>
<dbReference type="InterPro" id="IPR038765">
    <property type="entry name" value="Papain-like_cys_pep_sf"/>
</dbReference>
<dbReference type="Gene3D" id="3.90.70.10">
    <property type="entry name" value="Cysteine proteinases"/>
    <property type="match status" value="1"/>
</dbReference>
<dbReference type="InterPro" id="IPR000668">
    <property type="entry name" value="Peptidase_C1A_C"/>
</dbReference>
<dbReference type="SUPFAM" id="SSF55383">
    <property type="entry name" value="Copper amine oxidase, domain N"/>
    <property type="match status" value="2"/>
</dbReference>
<evidence type="ECO:0000313" key="3">
    <source>
        <dbReference type="EMBL" id="DAF52957.1"/>
    </source>
</evidence>
<evidence type="ECO:0000259" key="1">
    <source>
        <dbReference type="Pfam" id="PF00112"/>
    </source>
</evidence>
<proteinExistence type="predicted"/>
<dbReference type="GO" id="GO:0006508">
    <property type="term" value="P:proteolysis"/>
    <property type="evidence" value="ECO:0007669"/>
    <property type="project" value="InterPro"/>
</dbReference>
<name>A0A8S5SPG9_9VIRU</name>
<protein>
    <submittedName>
        <fullName evidence="3">Copper amine oxidase</fullName>
    </submittedName>
</protein>
<dbReference type="InterPro" id="IPR012854">
    <property type="entry name" value="Cu_amine_oxidase-like_N"/>
</dbReference>
<dbReference type="SUPFAM" id="SSF54001">
    <property type="entry name" value="Cysteine proteinases"/>
    <property type="match status" value="1"/>
</dbReference>
<evidence type="ECO:0000259" key="2">
    <source>
        <dbReference type="Pfam" id="PF07833"/>
    </source>
</evidence>
<reference evidence="3" key="1">
    <citation type="journal article" date="2021" name="Proc. Natl. Acad. Sci. U.S.A.">
        <title>A Catalog of Tens of Thousands of Viruses from Human Metagenomes Reveals Hidden Associations with Chronic Diseases.</title>
        <authorList>
            <person name="Tisza M.J."/>
            <person name="Buck C.B."/>
        </authorList>
    </citation>
    <scope>NUCLEOTIDE SEQUENCE</scope>
    <source>
        <strain evidence="3">CtPjm15</strain>
    </source>
</reference>
<accession>A0A8S5SPG9</accession>
<dbReference type="InterPro" id="IPR036582">
    <property type="entry name" value="Mao_N_sf"/>
</dbReference>
<dbReference type="Gene3D" id="3.30.457.10">
    <property type="entry name" value="Copper amine oxidase-like, N-terminal domain"/>
    <property type="match status" value="1"/>
</dbReference>
<organism evidence="3">
    <name type="scientific">Phage sp. ctPjm15</name>
    <dbReference type="NCBI Taxonomy" id="2828006"/>
    <lineage>
        <taxon>Viruses</taxon>
    </lineage>
</organism>
<feature type="domain" description="Peptidase C1A papain C-terminal" evidence="1">
    <location>
        <begin position="86"/>
        <end position="227"/>
    </location>
</feature>
<dbReference type="Pfam" id="PF00112">
    <property type="entry name" value="Peptidase_C1"/>
    <property type="match status" value="1"/>
</dbReference>
<feature type="domain" description="Copper amine oxidase-like N-terminal" evidence="2">
    <location>
        <begin position="262"/>
        <end position="368"/>
    </location>
</feature>
<dbReference type="EMBL" id="BK032645">
    <property type="protein sequence ID" value="DAF52957.1"/>
    <property type="molecule type" value="Genomic_DNA"/>
</dbReference>
<sequence length="373" mass="42058">MQNLLGCLPSPPDGRDYQAKDYIAAGVRPAEYYPKVLCPVHHQEAGDCTAWALATAKFYHELRERKSQYEFAPIFSYFDRTDDDYTGEGRYMRKVLDNARKNGICYAKDLPKGVPLSAGYPNEEISAKLAPLFPKAKENCIAGYAYTSKTDEIADCVFQHGAATITIDVRVSFDAFVLKNESNWVLPMPKDGERVRGCHEVCAVGFTKDGIIIQNSWGSPWGYNGFAVLPWDYPILEGWPLVDEVKRWDIVELIVGENKAFVNDKEIAIDAPAMIKNGRTFAPLRFIGEALGAKVFWENGTRTIAIKDKDNVITMQIGERIGYVNNYAYVLDEAPFIKNDRTFVPLRFIGEALGADVEWLDKEKTVVIRREVK</sequence>